<comment type="caution">
    <text evidence="6">The sequence shown here is derived from an EMBL/GenBank/DDBJ whole genome shotgun (WGS) entry which is preliminary data.</text>
</comment>
<dbReference type="PROSITE" id="PS50871">
    <property type="entry name" value="C1Q"/>
    <property type="match status" value="1"/>
</dbReference>
<evidence type="ECO:0000256" key="4">
    <source>
        <dbReference type="SAM" id="MobiDB-lite"/>
    </source>
</evidence>
<dbReference type="SUPFAM" id="SSF49842">
    <property type="entry name" value="TNF-like"/>
    <property type="match status" value="1"/>
</dbReference>
<dbReference type="GO" id="GO:0005576">
    <property type="term" value="C:extracellular region"/>
    <property type="evidence" value="ECO:0007669"/>
    <property type="project" value="UniProtKB-SubCell"/>
</dbReference>
<dbReference type="EMBL" id="JACDTQ010000745">
    <property type="protein sequence ID" value="KAF5926488.1"/>
    <property type="molecule type" value="Genomic_DNA"/>
</dbReference>
<evidence type="ECO:0000313" key="6">
    <source>
        <dbReference type="EMBL" id="KAF5926488.1"/>
    </source>
</evidence>
<keyword evidence="3" id="KW-0176">Collagen</keyword>
<keyword evidence="2" id="KW-0964">Secreted</keyword>
<dbReference type="PRINTS" id="PR00007">
    <property type="entry name" value="COMPLEMNTC1Q"/>
</dbReference>
<dbReference type="PANTHER" id="PTHR15427:SF35">
    <property type="entry name" value="PROTEIN HP-25 HOMOLOG 1"/>
    <property type="match status" value="1"/>
</dbReference>
<evidence type="ECO:0000256" key="1">
    <source>
        <dbReference type="ARBA" id="ARBA00004613"/>
    </source>
</evidence>
<name>A0A7J7FEZ7_DICBM</name>
<dbReference type="GO" id="GO:0005581">
    <property type="term" value="C:collagen trimer"/>
    <property type="evidence" value="ECO:0007669"/>
    <property type="project" value="UniProtKB-KW"/>
</dbReference>
<keyword evidence="7" id="KW-1185">Reference proteome</keyword>
<comment type="subcellular location">
    <subcellularLocation>
        <location evidence="1">Secreted</location>
    </subcellularLocation>
</comment>
<dbReference type="AlphaFoldDB" id="A0A7J7FEZ7"/>
<dbReference type="SMART" id="SM00110">
    <property type="entry name" value="C1Q"/>
    <property type="match status" value="1"/>
</dbReference>
<dbReference type="Proteomes" id="UP000551758">
    <property type="component" value="Unassembled WGS sequence"/>
</dbReference>
<proteinExistence type="predicted"/>
<feature type="region of interest" description="Disordered" evidence="4">
    <location>
        <begin position="194"/>
        <end position="213"/>
    </location>
</feature>
<dbReference type="InterPro" id="IPR050392">
    <property type="entry name" value="Collagen/C1q_domain"/>
</dbReference>
<evidence type="ECO:0000259" key="5">
    <source>
        <dbReference type="PROSITE" id="PS50871"/>
    </source>
</evidence>
<dbReference type="InterPro" id="IPR001073">
    <property type="entry name" value="C1q_dom"/>
</dbReference>
<dbReference type="Gene3D" id="2.60.120.40">
    <property type="match status" value="1"/>
</dbReference>
<evidence type="ECO:0000256" key="2">
    <source>
        <dbReference type="ARBA" id="ARBA00022525"/>
    </source>
</evidence>
<organism evidence="6 7">
    <name type="scientific">Diceros bicornis minor</name>
    <name type="common">South-central black rhinoceros</name>
    <dbReference type="NCBI Taxonomy" id="77932"/>
    <lineage>
        <taxon>Eukaryota</taxon>
        <taxon>Metazoa</taxon>
        <taxon>Chordata</taxon>
        <taxon>Craniata</taxon>
        <taxon>Vertebrata</taxon>
        <taxon>Euteleostomi</taxon>
        <taxon>Mammalia</taxon>
        <taxon>Eutheria</taxon>
        <taxon>Laurasiatheria</taxon>
        <taxon>Perissodactyla</taxon>
        <taxon>Rhinocerotidae</taxon>
        <taxon>Diceros</taxon>
    </lineage>
</organism>
<feature type="domain" description="C1q" evidence="5">
    <location>
        <begin position="30"/>
        <end position="163"/>
    </location>
</feature>
<reference evidence="6 7" key="1">
    <citation type="journal article" date="2020" name="Mol. Biol. Evol.">
        <title>Interspecific Gene Flow and the Evolution of Specialization in Black and White Rhinoceros.</title>
        <authorList>
            <person name="Moodley Y."/>
            <person name="Westbury M.V."/>
            <person name="Russo I.M."/>
            <person name="Gopalakrishnan S."/>
            <person name="Rakotoarivelo A."/>
            <person name="Olsen R.A."/>
            <person name="Prost S."/>
            <person name="Tunstall T."/>
            <person name="Ryder O.A."/>
            <person name="Dalen L."/>
            <person name="Bruford M.W."/>
        </authorList>
    </citation>
    <scope>NUCLEOTIDE SEQUENCE [LARGE SCALE GENOMIC DNA]</scope>
    <source>
        <strain evidence="6">SBR-YM</strain>
        <tissue evidence="6">Skin</tissue>
    </source>
</reference>
<dbReference type="Pfam" id="PF00386">
    <property type="entry name" value="C1q"/>
    <property type="match status" value="1"/>
</dbReference>
<accession>A0A7J7FEZ7</accession>
<evidence type="ECO:0000256" key="3">
    <source>
        <dbReference type="ARBA" id="ARBA00023119"/>
    </source>
</evidence>
<protein>
    <recommendedName>
        <fullName evidence="5">C1q domain-containing protein</fullName>
    </recommendedName>
</protein>
<sequence>MAYRVELEKKPEKKQQIRCRLLQRPNFGHWSSWRLQELVKLIGPLPVPFQPIVFKEALYNIQVHFNLSTGVFAWTIPGVYNIGFEFDLFQHSVKVGLMRNGIFIRSKQAEANDDYEHASRTAILQLERGDRGCIFIMEELDQQINNDSNHHLCGIVTDDEICHKAECQKPPARCSEYFTSKDDASARHMFQKAPNQMSPEASGEFLGDTPALPSTDAESKILATAKWEKDPLILGE</sequence>
<gene>
    <name evidence="6" type="ORF">HPG69_001115</name>
</gene>
<dbReference type="PANTHER" id="PTHR15427">
    <property type="entry name" value="EMILIN ELASTIN MICROFIBRIL INTERFACE-LOCATED PROTEIN ELASTIN MICROFIBRIL INTERFACER"/>
    <property type="match status" value="1"/>
</dbReference>
<evidence type="ECO:0000313" key="7">
    <source>
        <dbReference type="Proteomes" id="UP000551758"/>
    </source>
</evidence>
<dbReference type="InterPro" id="IPR008983">
    <property type="entry name" value="Tumour_necrosis_fac-like_dom"/>
</dbReference>